<sequence length="930" mass="100439">MGERTRAGRPWTAARGPSAEINELVETLRSWLDVAQMPVARLHQFLTAEHFVSGQVPPLTRLRKQLAGEGLSWDLVEAVADVCHPDDDNEAAGRRLDPLRKLWRLAQTAPTATDGSGPQVTAREVLEVQRQAITAYEELNRARRAFETSEQGRQQALQIATILFGMLGQAQAKVLELTRRIDALRSAPQSPAGIDRLEQTRRRAESQERELRTQLARADSDRQQAQAVADHAARRIQELEAELEVLKAKTENAPRPTDEALPAVPVPSASDETGLDAVDDTLEKVRAALDLEQEAVQEAAEDLGIGRAPAAGADHGSRTIPGQALTDALPRSAGATESQTQASGLLLPTTAHNPLTPPFTPDGPGRNPAPSPDRMRLASAAETIAAGTSIEEVSAGLGRAAVPDFADHVVLYLRDPLEDYDTLIFGTVRLARQDTGGQTAHPPPTVPEALTVPRGGPLAEVLGSVRPVAVGDTLSRAALADIDAGLAGARAHAIIAPLHSRRLLVGCAILLRYGPTPYDESDLLVAAQMATHTVLGIDQVLLAQRQATAMMELQRTMLPDSLAQPTGIRLAFRYLPATATARVGGDWYDSISLPGSRAALVIGDVMGHASVSAAIMGQLRTSVQTLSGLDLPPHEVLHHLDEQAQRLGPSHLATCLYAVYDPVSQRLAVANAGHPPPVLRHPDGQAEVLQVPPGAPIGVGGVDYETTEVDAPVGAMLLMYTDGLVETRERDVWSGIEQVREQAAAGQWTKSGDVFGLEPFCDDVMASLLGKAERWREDDVALLAARFDGIAPDDIAHWPLETTDKAPREARTLTRDALSRWRLEGMTEAAELLVSELVTNAARHASQRLTLRLLRTDVLRCEVLDDEPSLPRARQPESWDETGRGLYLVSRIARRWGVSRLSTGKVVWFELTIPDQKRPQDLPADAGPRP</sequence>
<dbReference type="Gene3D" id="3.30.565.10">
    <property type="entry name" value="Histidine kinase-like ATPase, C-terminal domain"/>
    <property type="match status" value="1"/>
</dbReference>
<dbReference type="PANTHER" id="PTHR43156">
    <property type="entry name" value="STAGE II SPORULATION PROTEIN E-RELATED"/>
    <property type="match status" value="1"/>
</dbReference>
<dbReference type="CDD" id="cd16936">
    <property type="entry name" value="HATPase_RsbW-like"/>
    <property type="match status" value="1"/>
</dbReference>
<dbReference type="Proteomes" id="UP001499878">
    <property type="component" value="Unassembled WGS sequence"/>
</dbReference>
<dbReference type="SMART" id="SM00331">
    <property type="entry name" value="PP2C_SIG"/>
    <property type="match status" value="1"/>
</dbReference>
<dbReference type="InterPro" id="IPR052016">
    <property type="entry name" value="Bact_Sigma-Reg"/>
</dbReference>
<dbReference type="PANTHER" id="PTHR43156:SF2">
    <property type="entry name" value="STAGE II SPORULATION PROTEIN E"/>
    <property type="match status" value="1"/>
</dbReference>
<accession>A0ABP9TC11</accession>
<evidence type="ECO:0000256" key="1">
    <source>
        <dbReference type="ARBA" id="ARBA00022801"/>
    </source>
</evidence>
<feature type="region of interest" description="Disordered" evidence="3">
    <location>
        <begin position="250"/>
        <end position="272"/>
    </location>
</feature>
<dbReference type="InterPro" id="IPR036457">
    <property type="entry name" value="PPM-type-like_dom_sf"/>
</dbReference>
<keyword evidence="1" id="KW-0378">Hydrolase</keyword>
<feature type="domain" description="PPM-type phosphatase" evidence="4">
    <location>
        <begin position="568"/>
        <end position="787"/>
    </location>
</feature>
<dbReference type="SUPFAM" id="SSF55874">
    <property type="entry name" value="ATPase domain of HSP90 chaperone/DNA topoisomerase II/histidine kinase"/>
    <property type="match status" value="1"/>
</dbReference>
<comment type="caution">
    <text evidence="5">The sequence shown here is derived from an EMBL/GenBank/DDBJ whole genome shotgun (WGS) entry which is preliminary data.</text>
</comment>
<evidence type="ECO:0000259" key="4">
    <source>
        <dbReference type="SMART" id="SM00331"/>
    </source>
</evidence>
<dbReference type="EMBL" id="BAABJR010000023">
    <property type="protein sequence ID" value="GAA5215933.1"/>
    <property type="molecule type" value="Genomic_DNA"/>
</dbReference>
<dbReference type="SUPFAM" id="SSF55781">
    <property type="entry name" value="GAF domain-like"/>
    <property type="match status" value="1"/>
</dbReference>
<name>A0ABP9TC11_9ACTN</name>
<evidence type="ECO:0000256" key="3">
    <source>
        <dbReference type="SAM" id="MobiDB-lite"/>
    </source>
</evidence>
<dbReference type="InterPro" id="IPR029016">
    <property type="entry name" value="GAF-like_dom_sf"/>
</dbReference>
<dbReference type="SUPFAM" id="SSF81606">
    <property type="entry name" value="PP2C-like"/>
    <property type="match status" value="1"/>
</dbReference>
<keyword evidence="2" id="KW-0175">Coiled coil</keyword>
<dbReference type="Pfam" id="PF07228">
    <property type="entry name" value="SpoIIE"/>
    <property type="match status" value="1"/>
</dbReference>
<dbReference type="InterPro" id="IPR001932">
    <property type="entry name" value="PPM-type_phosphatase-like_dom"/>
</dbReference>
<evidence type="ECO:0000256" key="2">
    <source>
        <dbReference type="SAM" id="Coils"/>
    </source>
</evidence>
<protein>
    <recommendedName>
        <fullName evidence="4">PPM-type phosphatase domain-containing protein</fullName>
    </recommendedName>
</protein>
<keyword evidence="6" id="KW-1185">Reference proteome</keyword>
<reference evidence="6" key="1">
    <citation type="journal article" date="2019" name="Int. J. Syst. Evol. Microbiol.">
        <title>The Global Catalogue of Microorganisms (GCM) 10K type strain sequencing project: providing services to taxonomists for standard genome sequencing and annotation.</title>
        <authorList>
            <consortium name="The Broad Institute Genomics Platform"/>
            <consortium name="The Broad Institute Genome Sequencing Center for Infectious Disease"/>
            <person name="Wu L."/>
            <person name="Ma J."/>
        </authorList>
    </citation>
    <scope>NUCLEOTIDE SEQUENCE [LARGE SCALE GENOMIC DNA]</scope>
    <source>
        <strain evidence="6">JCM 18306</strain>
    </source>
</reference>
<proteinExistence type="predicted"/>
<dbReference type="Pfam" id="PF13581">
    <property type="entry name" value="HATPase_c_2"/>
    <property type="match status" value="1"/>
</dbReference>
<feature type="region of interest" description="Disordered" evidence="3">
    <location>
        <begin position="348"/>
        <end position="374"/>
    </location>
</feature>
<gene>
    <name evidence="5" type="ORF">GCM10023323_66940</name>
</gene>
<evidence type="ECO:0000313" key="5">
    <source>
        <dbReference type="EMBL" id="GAA5215933.1"/>
    </source>
</evidence>
<dbReference type="Gene3D" id="3.60.40.10">
    <property type="entry name" value="PPM-type phosphatase domain"/>
    <property type="match status" value="1"/>
</dbReference>
<feature type="compositionally biased region" description="Pro residues" evidence="3">
    <location>
        <begin position="355"/>
        <end position="371"/>
    </location>
</feature>
<dbReference type="InterPro" id="IPR036890">
    <property type="entry name" value="HATPase_C_sf"/>
</dbReference>
<dbReference type="InterPro" id="IPR003594">
    <property type="entry name" value="HATPase_dom"/>
</dbReference>
<feature type="coiled-coil region" evidence="2">
    <location>
        <begin position="167"/>
        <end position="249"/>
    </location>
</feature>
<dbReference type="Gene3D" id="3.30.450.40">
    <property type="match status" value="1"/>
</dbReference>
<organism evidence="5 6">
    <name type="scientific">Streptomyces thinghirensis</name>
    <dbReference type="NCBI Taxonomy" id="551547"/>
    <lineage>
        <taxon>Bacteria</taxon>
        <taxon>Bacillati</taxon>
        <taxon>Actinomycetota</taxon>
        <taxon>Actinomycetes</taxon>
        <taxon>Kitasatosporales</taxon>
        <taxon>Streptomycetaceae</taxon>
        <taxon>Streptomyces</taxon>
    </lineage>
</organism>
<evidence type="ECO:0000313" key="6">
    <source>
        <dbReference type="Proteomes" id="UP001499878"/>
    </source>
</evidence>